<organism evidence="12">
    <name type="scientific">Oikopleura dioica</name>
    <name type="common">Tunicate</name>
    <dbReference type="NCBI Taxonomy" id="34765"/>
    <lineage>
        <taxon>Eukaryota</taxon>
        <taxon>Metazoa</taxon>
        <taxon>Chordata</taxon>
        <taxon>Tunicata</taxon>
        <taxon>Appendicularia</taxon>
        <taxon>Copelata</taxon>
        <taxon>Oikopleuridae</taxon>
        <taxon>Oikopleura</taxon>
    </lineage>
</organism>
<dbReference type="PANTHER" id="PTHR10071">
    <property type="entry name" value="TRANSCRIPTION FACTOR GATA FAMILY MEMBER"/>
    <property type="match status" value="1"/>
</dbReference>
<dbReference type="PANTHER" id="PTHR10071:SF281">
    <property type="entry name" value="BOX A-BINDING FACTOR-RELATED"/>
    <property type="match status" value="1"/>
</dbReference>
<evidence type="ECO:0000256" key="10">
    <source>
        <dbReference type="SAM" id="MobiDB-lite"/>
    </source>
</evidence>
<dbReference type="EMBL" id="FN653052">
    <property type="protein sequence ID" value="CBY19666.1"/>
    <property type="molecule type" value="Genomic_DNA"/>
</dbReference>
<comment type="subcellular location">
    <subcellularLocation>
        <location evidence="1">Nucleus</location>
    </subcellularLocation>
</comment>
<feature type="compositionally biased region" description="Low complexity" evidence="10">
    <location>
        <begin position="155"/>
        <end position="170"/>
    </location>
</feature>
<evidence type="ECO:0000256" key="9">
    <source>
        <dbReference type="PROSITE-ProRule" id="PRU00094"/>
    </source>
</evidence>
<dbReference type="GO" id="GO:0000981">
    <property type="term" value="F:DNA-binding transcription factor activity, RNA polymerase II-specific"/>
    <property type="evidence" value="ECO:0007669"/>
    <property type="project" value="TreeGrafter"/>
</dbReference>
<evidence type="ECO:0000256" key="4">
    <source>
        <dbReference type="ARBA" id="ARBA00022833"/>
    </source>
</evidence>
<dbReference type="CDD" id="cd00202">
    <property type="entry name" value="ZnF_GATA"/>
    <property type="match status" value="2"/>
</dbReference>
<keyword evidence="4" id="KW-0862">Zinc</keyword>
<keyword evidence="13" id="KW-1185">Reference proteome</keyword>
<keyword evidence="2" id="KW-0479">Metal-binding</keyword>
<feature type="domain" description="GATA-type" evidence="11">
    <location>
        <begin position="321"/>
        <end position="376"/>
    </location>
</feature>
<dbReference type="GO" id="GO:0045165">
    <property type="term" value="P:cell fate commitment"/>
    <property type="evidence" value="ECO:0007669"/>
    <property type="project" value="TreeGrafter"/>
</dbReference>
<evidence type="ECO:0000256" key="1">
    <source>
        <dbReference type="ARBA" id="ARBA00004123"/>
    </source>
</evidence>
<protein>
    <recommendedName>
        <fullName evidence="11">GATA-type domain-containing protein</fullName>
    </recommendedName>
</protein>
<dbReference type="AlphaFoldDB" id="E4XHV8"/>
<name>E4XHV8_OIKDI</name>
<feature type="compositionally biased region" description="Polar residues" evidence="10">
    <location>
        <begin position="123"/>
        <end position="138"/>
    </location>
</feature>
<dbReference type="SUPFAM" id="SSF57716">
    <property type="entry name" value="Glucocorticoid receptor-like (DNA-binding domain)"/>
    <property type="match status" value="2"/>
</dbReference>
<keyword evidence="3 9" id="KW-0863">Zinc-finger</keyword>
<dbReference type="GO" id="GO:0000122">
    <property type="term" value="P:negative regulation of transcription by RNA polymerase II"/>
    <property type="evidence" value="ECO:0007669"/>
    <property type="project" value="TreeGrafter"/>
</dbReference>
<evidence type="ECO:0000256" key="8">
    <source>
        <dbReference type="ARBA" id="ARBA00023242"/>
    </source>
</evidence>
<evidence type="ECO:0000256" key="3">
    <source>
        <dbReference type="ARBA" id="ARBA00022771"/>
    </source>
</evidence>
<evidence type="ECO:0000256" key="5">
    <source>
        <dbReference type="ARBA" id="ARBA00023015"/>
    </source>
</evidence>
<evidence type="ECO:0000256" key="2">
    <source>
        <dbReference type="ARBA" id="ARBA00022723"/>
    </source>
</evidence>
<dbReference type="InterPro" id="IPR013088">
    <property type="entry name" value="Znf_NHR/GATA"/>
</dbReference>
<keyword evidence="5" id="KW-0805">Transcription regulation</keyword>
<dbReference type="PRINTS" id="PR00619">
    <property type="entry name" value="GATAZNFINGER"/>
</dbReference>
<dbReference type="GO" id="GO:0045944">
    <property type="term" value="P:positive regulation of transcription by RNA polymerase II"/>
    <property type="evidence" value="ECO:0007669"/>
    <property type="project" value="TreeGrafter"/>
</dbReference>
<dbReference type="InterPro" id="IPR000679">
    <property type="entry name" value="Znf_GATA"/>
</dbReference>
<gene>
    <name evidence="12" type="ORF">GSOID_T00011092001</name>
</gene>
<feature type="region of interest" description="Disordered" evidence="10">
    <location>
        <begin position="116"/>
        <end position="176"/>
    </location>
</feature>
<dbReference type="GO" id="GO:0008270">
    <property type="term" value="F:zinc ion binding"/>
    <property type="evidence" value="ECO:0007669"/>
    <property type="project" value="UniProtKB-KW"/>
</dbReference>
<reference evidence="12" key="1">
    <citation type="journal article" date="2010" name="Science">
        <title>Plasticity of animal genome architecture unmasked by rapid evolution of a pelagic tunicate.</title>
        <authorList>
            <person name="Denoeud F."/>
            <person name="Henriet S."/>
            <person name="Mungpakdee S."/>
            <person name="Aury J.M."/>
            <person name="Da Silva C."/>
            <person name="Brinkmann H."/>
            <person name="Mikhaleva J."/>
            <person name="Olsen L.C."/>
            <person name="Jubin C."/>
            <person name="Canestro C."/>
            <person name="Bouquet J.M."/>
            <person name="Danks G."/>
            <person name="Poulain J."/>
            <person name="Campsteijn C."/>
            <person name="Adamski M."/>
            <person name="Cross I."/>
            <person name="Yadetie F."/>
            <person name="Muffato M."/>
            <person name="Louis A."/>
            <person name="Butcher S."/>
            <person name="Tsagkogeorga G."/>
            <person name="Konrad A."/>
            <person name="Singh S."/>
            <person name="Jensen M.F."/>
            <person name="Cong E.H."/>
            <person name="Eikeseth-Otteraa H."/>
            <person name="Noel B."/>
            <person name="Anthouard V."/>
            <person name="Porcel B.M."/>
            <person name="Kachouri-Lafond R."/>
            <person name="Nishino A."/>
            <person name="Ugolini M."/>
            <person name="Chourrout P."/>
            <person name="Nishida H."/>
            <person name="Aasland R."/>
            <person name="Huzurbazar S."/>
            <person name="Westhof E."/>
            <person name="Delsuc F."/>
            <person name="Lehrach H."/>
            <person name="Reinhardt R."/>
            <person name="Weissenbach J."/>
            <person name="Roy S.W."/>
            <person name="Artiguenave F."/>
            <person name="Postlethwait J.H."/>
            <person name="Manak J.R."/>
            <person name="Thompson E.M."/>
            <person name="Jaillon O."/>
            <person name="Du Pasquier L."/>
            <person name="Boudinot P."/>
            <person name="Liberles D.A."/>
            <person name="Volff J.N."/>
            <person name="Philippe H."/>
            <person name="Lenhard B."/>
            <person name="Roest Crollius H."/>
            <person name="Wincker P."/>
            <person name="Chourrout D."/>
        </authorList>
    </citation>
    <scope>NUCLEOTIDE SEQUENCE [LARGE SCALE GENOMIC DNA]</scope>
</reference>
<accession>E4XHV8</accession>
<dbReference type="SMART" id="SM00401">
    <property type="entry name" value="ZnF_GATA"/>
    <property type="match status" value="2"/>
</dbReference>
<dbReference type="GO" id="GO:0005634">
    <property type="term" value="C:nucleus"/>
    <property type="evidence" value="ECO:0007669"/>
    <property type="project" value="UniProtKB-SubCell"/>
</dbReference>
<dbReference type="Gene3D" id="3.30.50.10">
    <property type="entry name" value="Erythroid Transcription Factor GATA-1, subunit A"/>
    <property type="match status" value="2"/>
</dbReference>
<evidence type="ECO:0000256" key="7">
    <source>
        <dbReference type="ARBA" id="ARBA00023163"/>
    </source>
</evidence>
<evidence type="ECO:0000313" key="13">
    <source>
        <dbReference type="Proteomes" id="UP000001307"/>
    </source>
</evidence>
<dbReference type="InterPro" id="IPR039355">
    <property type="entry name" value="Transcription_factor_GATA"/>
</dbReference>
<proteinExistence type="predicted"/>
<sequence length="553" mass="61545">MPLLIRHSMASRVGWRSRRRVSDTPSSCRSLIKTSTFDPFGNTIKIIDKRLKEKIKINKMTDSVSVPYEHNFNHRAYQSNFSYNNMSWQDYKTERDGSSLNSSGFYQTHHDSGISFTGDVSIGSPTSDKSQGPPQTSPIKRHLPLNSMMPTENNSSSRTTPISTRTTTYSNQPAPCHPPCLPVTSSETALKPPVGPSTSSPVAHAVATKSEPVSQTQAIPVSPIQHQTVIPSAAPISYNDFLSSQNYIPHQHHQIDHNVQNQFQNQLIANGGYNPAYLFPFQDHASKITNNYEQTISEPDLTKLEPSDNHETEPKRRKSDPSGQRECANCAATTTPLWRRDKCGNYLCNACGLYYKVNGHSRPLIKPKKRVAPNKRIGTICVNCKTSQTTLWRRSLKGEPVCNACGLYEKLHGVPRPKTMKKDGIQTRNRKLSSFPNRRKRAHDARMSANPYTHAHFPATGHFPDPNQGSGEGHQIPLFPPQPHLNIKDEQQPGYPQDLQSMANSMFPMSMNPMSLFTNAGQVAYAAQTAATAAAAGQNPFLHGFHPIFQPLQ</sequence>
<dbReference type="FunFam" id="3.30.50.10:FF:000032">
    <property type="entry name" value="Transcription factor GATA-3"/>
    <property type="match status" value="1"/>
</dbReference>
<dbReference type="OrthoDB" id="515401at2759"/>
<feature type="region of interest" description="Disordered" evidence="10">
    <location>
        <begin position="296"/>
        <end position="326"/>
    </location>
</feature>
<dbReference type="Pfam" id="PF00320">
    <property type="entry name" value="GATA"/>
    <property type="match status" value="2"/>
</dbReference>
<keyword evidence="7" id="KW-0804">Transcription</keyword>
<feature type="domain" description="GATA-type" evidence="11">
    <location>
        <begin position="375"/>
        <end position="428"/>
    </location>
</feature>
<dbReference type="PROSITE" id="PS00344">
    <property type="entry name" value="GATA_ZN_FINGER_1"/>
    <property type="match status" value="2"/>
</dbReference>
<feature type="compositionally biased region" description="Basic and acidic residues" evidence="10">
    <location>
        <begin position="300"/>
        <end position="314"/>
    </location>
</feature>
<evidence type="ECO:0000259" key="11">
    <source>
        <dbReference type="PROSITE" id="PS50114"/>
    </source>
</evidence>
<dbReference type="Proteomes" id="UP000001307">
    <property type="component" value="Unassembled WGS sequence"/>
</dbReference>
<evidence type="ECO:0000256" key="6">
    <source>
        <dbReference type="ARBA" id="ARBA00023125"/>
    </source>
</evidence>
<dbReference type="GO" id="GO:0000978">
    <property type="term" value="F:RNA polymerase II cis-regulatory region sequence-specific DNA binding"/>
    <property type="evidence" value="ECO:0007669"/>
    <property type="project" value="TreeGrafter"/>
</dbReference>
<keyword evidence="6" id="KW-0238">DNA-binding</keyword>
<keyword evidence="8" id="KW-0539">Nucleus</keyword>
<dbReference type="InParanoid" id="E4XHV8"/>
<dbReference type="PROSITE" id="PS50114">
    <property type="entry name" value="GATA_ZN_FINGER_2"/>
    <property type="match status" value="2"/>
</dbReference>
<evidence type="ECO:0000313" key="12">
    <source>
        <dbReference type="EMBL" id="CBY19666.1"/>
    </source>
</evidence>